<dbReference type="InterPro" id="IPR001753">
    <property type="entry name" value="Enoyl-CoA_hydra/iso"/>
</dbReference>
<dbReference type="GO" id="GO:0005777">
    <property type="term" value="C:peroxisome"/>
    <property type="evidence" value="ECO:0007669"/>
    <property type="project" value="UniProtKB-SubCell"/>
</dbReference>
<evidence type="ECO:0000256" key="12">
    <source>
        <dbReference type="ARBA" id="ARBA00071021"/>
    </source>
</evidence>
<dbReference type="AlphaFoldDB" id="A0A2A2LF12"/>
<evidence type="ECO:0000256" key="8">
    <source>
        <dbReference type="ARBA" id="ARBA00023235"/>
    </source>
</evidence>
<dbReference type="GO" id="GO:0006635">
    <property type="term" value="P:fatty acid beta-oxidation"/>
    <property type="evidence" value="ECO:0007669"/>
    <property type="project" value="UniProtKB-UniPathway"/>
</dbReference>
<dbReference type="STRING" id="2018661.A0A2A2LF12"/>
<comment type="caution">
    <text evidence="13">The sequence shown here is derived from an EMBL/GenBank/DDBJ whole genome shotgun (WGS) entry which is preliminary data.</text>
</comment>
<evidence type="ECO:0000256" key="10">
    <source>
        <dbReference type="ARBA" id="ARBA00052809"/>
    </source>
</evidence>
<dbReference type="Proteomes" id="UP000218231">
    <property type="component" value="Unassembled WGS sequence"/>
</dbReference>
<dbReference type="GO" id="GO:0005739">
    <property type="term" value="C:mitochondrion"/>
    <property type="evidence" value="ECO:0007669"/>
    <property type="project" value="TreeGrafter"/>
</dbReference>
<dbReference type="InterPro" id="IPR014748">
    <property type="entry name" value="Enoyl-CoA_hydra_C"/>
</dbReference>
<gene>
    <name evidence="13" type="ORF">WR25_02254</name>
</gene>
<evidence type="ECO:0000256" key="4">
    <source>
        <dbReference type="ARBA" id="ARBA00022832"/>
    </source>
</evidence>
<evidence type="ECO:0000313" key="13">
    <source>
        <dbReference type="EMBL" id="PAV84705.1"/>
    </source>
</evidence>
<dbReference type="PANTHER" id="PTHR43149">
    <property type="entry name" value="ENOYL-COA HYDRATASE"/>
    <property type="match status" value="1"/>
</dbReference>
<comment type="similarity">
    <text evidence="3">Belongs to the enoyl-CoA hydratase/isomerase family.</text>
</comment>
<evidence type="ECO:0000256" key="5">
    <source>
        <dbReference type="ARBA" id="ARBA00022990"/>
    </source>
</evidence>
<comment type="catalytic activity">
    <reaction evidence="10">
        <text>(3E,5Z,8Z,11Z,14Z)-eicosapentaenoyl-CoA = (2E,4E,8Z,11Z,14Z)-eicosapentaenoyl-CoA</text>
        <dbReference type="Rhea" id="RHEA:45224"/>
        <dbReference type="ChEBI" id="CHEBI:85090"/>
        <dbReference type="ChEBI" id="CHEBI:85091"/>
    </reaction>
</comment>
<keyword evidence="8" id="KW-0413">Isomerase</keyword>
<name>A0A2A2LF12_9BILA</name>
<evidence type="ECO:0000256" key="6">
    <source>
        <dbReference type="ARBA" id="ARBA00023098"/>
    </source>
</evidence>
<keyword evidence="14" id="KW-1185">Reference proteome</keyword>
<keyword evidence="6" id="KW-0443">Lipid metabolism</keyword>
<keyword evidence="5" id="KW-0007">Acetylation</keyword>
<keyword evidence="7" id="KW-0576">Peroxisome</keyword>
<keyword evidence="4" id="KW-0276">Fatty acid metabolism</keyword>
<proteinExistence type="inferred from homology"/>
<dbReference type="Pfam" id="PF00378">
    <property type="entry name" value="ECH_1"/>
    <property type="match status" value="1"/>
</dbReference>
<evidence type="ECO:0000256" key="11">
    <source>
        <dbReference type="ARBA" id="ARBA00055786"/>
    </source>
</evidence>
<comment type="catalytic activity">
    <reaction evidence="9">
        <text>(3E,5Z)-octadienoyl-CoA = (2E,4E)-octadienoyl-CoA</text>
        <dbReference type="Rhea" id="RHEA:45244"/>
        <dbReference type="ChEBI" id="CHEBI:62243"/>
        <dbReference type="ChEBI" id="CHEBI:85108"/>
    </reaction>
</comment>
<comment type="pathway">
    <text evidence="2">Lipid metabolism; fatty acid beta-oxidation.</text>
</comment>
<dbReference type="FunFam" id="3.90.226.10:FF:000024">
    <property type="entry name" value="Delta3,5-delta2,4-dienoyl-CoA isomerase"/>
    <property type="match status" value="1"/>
</dbReference>
<evidence type="ECO:0000313" key="14">
    <source>
        <dbReference type="Proteomes" id="UP000218231"/>
    </source>
</evidence>
<dbReference type="FunFam" id="1.10.12.10:FF:000004">
    <property type="entry name" value="Delta3,5-delta2,4-dienoyl-CoA isomerase"/>
    <property type="match status" value="1"/>
</dbReference>
<dbReference type="PANTHER" id="PTHR43149:SF2">
    <property type="entry name" value="DELTA(3,5)-DELTA(2,4)-DIENOYL-COA ISOMERASE, MITOCHONDRIAL"/>
    <property type="match status" value="1"/>
</dbReference>
<evidence type="ECO:0000256" key="1">
    <source>
        <dbReference type="ARBA" id="ARBA00004275"/>
    </source>
</evidence>
<comment type="subcellular location">
    <subcellularLocation>
        <location evidence="1">Peroxisome</location>
    </subcellularLocation>
</comment>
<evidence type="ECO:0000256" key="7">
    <source>
        <dbReference type="ARBA" id="ARBA00023140"/>
    </source>
</evidence>
<reference evidence="13 14" key="1">
    <citation type="journal article" date="2017" name="Curr. Biol.">
        <title>Genome architecture and evolution of a unichromosomal asexual nematode.</title>
        <authorList>
            <person name="Fradin H."/>
            <person name="Zegar C."/>
            <person name="Gutwein M."/>
            <person name="Lucas J."/>
            <person name="Kovtun M."/>
            <person name="Corcoran D."/>
            <person name="Baugh L.R."/>
            <person name="Kiontke K."/>
            <person name="Gunsalus K."/>
            <person name="Fitch D.H."/>
            <person name="Piano F."/>
        </authorList>
    </citation>
    <scope>NUCLEOTIDE SEQUENCE [LARGE SCALE GENOMIC DNA]</scope>
    <source>
        <strain evidence="13">PF1309</strain>
    </source>
</reference>
<evidence type="ECO:0000256" key="3">
    <source>
        <dbReference type="ARBA" id="ARBA00005254"/>
    </source>
</evidence>
<dbReference type="SUPFAM" id="SSF52096">
    <property type="entry name" value="ClpP/crotonase"/>
    <property type="match status" value="1"/>
</dbReference>
<dbReference type="OrthoDB" id="14970at2759"/>
<evidence type="ECO:0000256" key="9">
    <source>
        <dbReference type="ARBA" id="ARBA00051408"/>
    </source>
</evidence>
<comment type="function">
    <text evidence="11">Isomerization of 3-trans,5-cis-dienoyl-CoA to 2-trans,4-trans-dienoyl-CoA.</text>
</comment>
<dbReference type="Gene3D" id="1.10.12.10">
    <property type="entry name" value="Lyase 2-enoyl-coa Hydratase, Chain A, domain 2"/>
    <property type="match status" value="1"/>
</dbReference>
<dbReference type="CDD" id="cd06558">
    <property type="entry name" value="crotonase-like"/>
    <property type="match status" value="1"/>
</dbReference>
<dbReference type="EMBL" id="LIAE01006827">
    <property type="protein sequence ID" value="PAV84705.1"/>
    <property type="molecule type" value="Genomic_DNA"/>
</dbReference>
<accession>A0A2A2LF12</accession>
<sequence>MQAYSAESQEILVDVSSEAPHVYHMRLNRPNRRNAITFELWGEMKTVVERLEHEPNCRVIVVSGNGDSFCSGIDLQDGLSNVITTMSNGELDVGRRGIALGRFLQVAQDGFNAIAKCQKPVIAAVHNHCIGVGAELIMACDIRIASQDANFSIKEVDVGLAPDVGALSRMQKIVGNDSWVREMCFTCRNFNAEEALRYGFISRIYPTAKETLDAATQLAKVISEKSPIAVQGTKVNLNYSRDHSDADGQLFVKAWNMGMLQSEDLVESAKAYMAKRKPLFKNV</sequence>
<dbReference type="InterPro" id="IPR045002">
    <property type="entry name" value="Ech1-like"/>
</dbReference>
<dbReference type="UniPathway" id="UPA00659"/>
<dbReference type="InterPro" id="IPR029045">
    <property type="entry name" value="ClpP/crotonase-like_dom_sf"/>
</dbReference>
<organism evidence="13 14">
    <name type="scientific">Diploscapter pachys</name>
    <dbReference type="NCBI Taxonomy" id="2018661"/>
    <lineage>
        <taxon>Eukaryota</taxon>
        <taxon>Metazoa</taxon>
        <taxon>Ecdysozoa</taxon>
        <taxon>Nematoda</taxon>
        <taxon>Chromadorea</taxon>
        <taxon>Rhabditida</taxon>
        <taxon>Rhabditina</taxon>
        <taxon>Rhabditomorpha</taxon>
        <taxon>Rhabditoidea</taxon>
        <taxon>Rhabditidae</taxon>
        <taxon>Diploscapter</taxon>
    </lineage>
</organism>
<protein>
    <recommendedName>
        <fullName evidence="12">Delta(3,5)-Delta(2,4)-dienoyl-CoA isomerase, mitochondrial</fullName>
    </recommendedName>
</protein>
<dbReference type="GO" id="GO:0051750">
    <property type="term" value="F:delta(3,5)-delta(2,4)-dienoyl-CoA isomerase activity"/>
    <property type="evidence" value="ECO:0007669"/>
    <property type="project" value="TreeGrafter"/>
</dbReference>
<dbReference type="Gene3D" id="3.90.226.10">
    <property type="entry name" value="2-enoyl-CoA Hydratase, Chain A, domain 1"/>
    <property type="match status" value="1"/>
</dbReference>
<evidence type="ECO:0000256" key="2">
    <source>
        <dbReference type="ARBA" id="ARBA00005005"/>
    </source>
</evidence>